<evidence type="ECO:0000256" key="4">
    <source>
        <dbReference type="SAM" id="MobiDB-lite"/>
    </source>
</evidence>
<keyword evidence="1" id="KW-0805">Transcription regulation</keyword>
<feature type="region of interest" description="Disordered" evidence="4">
    <location>
        <begin position="1"/>
        <end position="41"/>
    </location>
</feature>
<dbReference type="Gene3D" id="1.10.4020.10">
    <property type="entry name" value="DNA breaking-rejoining enzymes"/>
    <property type="match status" value="1"/>
</dbReference>
<evidence type="ECO:0000313" key="8">
    <source>
        <dbReference type="Proteomes" id="UP001474421"/>
    </source>
</evidence>
<keyword evidence="8" id="KW-1185">Reference proteome</keyword>
<dbReference type="Gene3D" id="6.10.140.140">
    <property type="match status" value="1"/>
</dbReference>
<dbReference type="Proteomes" id="UP001474421">
    <property type="component" value="Unassembled WGS sequence"/>
</dbReference>
<feature type="compositionally biased region" description="Basic and acidic residues" evidence="4">
    <location>
        <begin position="291"/>
        <end position="305"/>
    </location>
</feature>
<dbReference type="PROSITE" id="PS50805">
    <property type="entry name" value="KRAB"/>
    <property type="match status" value="1"/>
</dbReference>
<evidence type="ECO:0000256" key="2">
    <source>
        <dbReference type="ARBA" id="ARBA00023163"/>
    </source>
</evidence>
<protein>
    <submittedName>
        <fullName evidence="7">Zinc finger protein 91-like</fullName>
    </submittedName>
</protein>
<organism evidence="7 8">
    <name type="scientific">Crotalus adamanteus</name>
    <name type="common">Eastern diamondback rattlesnake</name>
    <dbReference type="NCBI Taxonomy" id="8729"/>
    <lineage>
        <taxon>Eukaryota</taxon>
        <taxon>Metazoa</taxon>
        <taxon>Chordata</taxon>
        <taxon>Craniata</taxon>
        <taxon>Vertebrata</taxon>
        <taxon>Euteleostomi</taxon>
        <taxon>Lepidosauria</taxon>
        <taxon>Squamata</taxon>
        <taxon>Bifurcata</taxon>
        <taxon>Unidentata</taxon>
        <taxon>Episquamata</taxon>
        <taxon>Toxicofera</taxon>
        <taxon>Serpentes</taxon>
        <taxon>Colubroidea</taxon>
        <taxon>Viperidae</taxon>
        <taxon>Crotalinae</taxon>
        <taxon>Crotalus</taxon>
    </lineage>
</organism>
<keyword evidence="2" id="KW-0804">Transcription</keyword>
<evidence type="ECO:0000256" key="3">
    <source>
        <dbReference type="ARBA" id="ARBA00023242"/>
    </source>
</evidence>
<dbReference type="InterPro" id="IPR003309">
    <property type="entry name" value="SCAN_dom"/>
</dbReference>
<dbReference type="PANTHER" id="PTHR45935:SF15">
    <property type="entry name" value="SCAN BOX DOMAIN-CONTAINING PROTEIN"/>
    <property type="match status" value="1"/>
</dbReference>
<dbReference type="SMART" id="SM00349">
    <property type="entry name" value="KRAB"/>
    <property type="match status" value="1"/>
</dbReference>
<dbReference type="Pfam" id="PF01352">
    <property type="entry name" value="KRAB"/>
    <property type="match status" value="1"/>
</dbReference>
<dbReference type="InterPro" id="IPR038269">
    <property type="entry name" value="SCAN_sf"/>
</dbReference>
<gene>
    <name evidence="7" type="ORF">NXF25_004197</name>
</gene>
<dbReference type="SUPFAM" id="SSF47353">
    <property type="entry name" value="Retrovirus capsid dimerization domain-like"/>
    <property type="match status" value="1"/>
</dbReference>
<name>A0AAW1BVA5_CROAD</name>
<evidence type="ECO:0000256" key="1">
    <source>
        <dbReference type="ARBA" id="ARBA00023015"/>
    </source>
</evidence>
<reference evidence="7 8" key="1">
    <citation type="journal article" date="2024" name="Proc. Natl. Acad. Sci. U.S.A.">
        <title>The genetic regulatory architecture and epigenomic basis for age-related changes in rattlesnake venom.</title>
        <authorList>
            <person name="Hogan M.P."/>
            <person name="Holding M.L."/>
            <person name="Nystrom G.S."/>
            <person name="Colston T.J."/>
            <person name="Bartlett D.A."/>
            <person name="Mason A.J."/>
            <person name="Ellsworth S.A."/>
            <person name="Rautsaw R.M."/>
            <person name="Lawrence K.C."/>
            <person name="Strickland J.L."/>
            <person name="He B."/>
            <person name="Fraser P."/>
            <person name="Margres M.J."/>
            <person name="Gilbert D.M."/>
            <person name="Gibbs H.L."/>
            <person name="Parkinson C.L."/>
            <person name="Rokyta D.R."/>
        </authorList>
    </citation>
    <scope>NUCLEOTIDE SEQUENCE [LARGE SCALE GENOMIC DNA]</scope>
    <source>
        <strain evidence="7">DRR0105</strain>
    </source>
</reference>
<comment type="caution">
    <text evidence="7">The sequence shown here is derived from an EMBL/GenBank/DDBJ whole genome shotgun (WGS) entry which is preliminary data.</text>
</comment>
<dbReference type="InterPro" id="IPR050916">
    <property type="entry name" value="SCAN-C2H2_zinc_finger"/>
</dbReference>
<feature type="region of interest" description="Disordered" evidence="4">
    <location>
        <begin position="275"/>
        <end position="305"/>
    </location>
</feature>
<dbReference type="PANTHER" id="PTHR45935">
    <property type="entry name" value="PROTEIN ZBED8-RELATED"/>
    <property type="match status" value="1"/>
</dbReference>
<dbReference type="SMART" id="SM00431">
    <property type="entry name" value="SCAN"/>
    <property type="match status" value="1"/>
</dbReference>
<feature type="domain" description="SCAN box" evidence="5">
    <location>
        <begin position="47"/>
        <end position="125"/>
    </location>
</feature>
<dbReference type="EMBL" id="JAOTOJ010000002">
    <property type="protein sequence ID" value="KAK9405423.1"/>
    <property type="molecule type" value="Genomic_DNA"/>
</dbReference>
<dbReference type="GO" id="GO:0006355">
    <property type="term" value="P:regulation of DNA-templated transcription"/>
    <property type="evidence" value="ECO:0007669"/>
    <property type="project" value="InterPro"/>
</dbReference>
<dbReference type="Pfam" id="PF02023">
    <property type="entry name" value="SCAN"/>
    <property type="match status" value="1"/>
</dbReference>
<evidence type="ECO:0000259" key="6">
    <source>
        <dbReference type="PROSITE" id="PS50805"/>
    </source>
</evidence>
<dbReference type="PROSITE" id="PS50804">
    <property type="entry name" value="SCAN_BOX"/>
    <property type="match status" value="1"/>
</dbReference>
<sequence length="305" mass="32794">MEARGSPGAGAAAAPAALQVESGGGESGGNSSPRGLPEGRRSFETERRCFRSCRSREAEGPRALCSRLHRLCRGWLRPERSSKAKMLDLVVLEQLLDLLPPDLAGWLRECAAESCSQAVALAEGFLLGPAATLEPGKGRQMQEPFTGEISAEFQERGNQCSPSQELLFRRIQLGPLQQGLDLFEEVTVDFTEEEWALLDSGQRALCKEVSLEAFRNMAALGDGMKNENEKQERLMPLQATNYEKAALTKALGGLQGAGIFGGSDLQLLLSASEALRKRSPAPSRPSPETGKGAERGEERAGKGSP</sequence>
<dbReference type="AlphaFoldDB" id="A0AAW1BVA5"/>
<evidence type="ECO:0000313" key="7">
    <source>
        <dbReference type="EMBL" id="KAK9405423.1"/>
    </source>
</evidence>
<dbReference type="CDD" id="cd07765">
    <property type="entry name" value="KRAB_A-box"/>
    <property type="match status" value="1"/>
</dbReference>
<dbReference type="InterPro" id="IPR036051">
    <property type="entry name" value="KRAB_dom_sf"/>
</dbReference>
<evidence type="ECO:0000259" key="5">
    <source>
        <dbReference type="PROSITE" id="PS50804"/>
    </source>
</evidence>
<dbReference type="SUPFAM" id="SSF109640">
    <property type="entry name" value="KRAB domain (Kruppel-associated box)"/>
    <property type="match status" value="1"/>
</dbReference>
<feature type="domain" description="KRAB" evidence="6">
    <location>
        <begin position="181"/>
        <end position="256"/>
    </location>
</feature>
<dbReference type="InterPro" id="IPR001909">
    <property type="entry name" value="KRAB"/>
</dbReference>
<proteinExistence type="predicted"/>
<accession>A0AAW1BVA5</accession>
<keyword evidence="3" id="KW-0539">Nucleus</keyword>